<evidence type="ECO:0000259" key="3">
    <source>
        <dbReference type="Pfam" id="PF16845"/>
    </source>
</evidence>
<reference evidence="4 5" key="1">
    <citation type="submission" date="2024-01" db="EMBL/GenBank/DDBJ databases">
        <title>The genomes of 5 underutilized Papilionoideae crops provide insights into root nodulation and disease resistanc.</title>
        <authorList>
            <person name="Jiang F."/>
        </authorList>
    </citation>
    <scope>NUCLEOTIDE SEQUENCE [LARGE SCALE GENOMIC DNA]</scope>
    <source>
        <strain evidence="4">DUOXIRENSHENG_FW03</strain>
        <tissue evidence="4">Leaves</tissue>
    </source>
</reference>
<dbReference type="PANTHER" id="PTHR47373">
    <property type="entry name" value="CYSTEINE PROTEINASE INHIBITOR 2"/>
    <property type="match status" value="1"/>
</dbReference>
<keyword evidence="2" id="KW-0789">Thiol protease inhibitor</keyword>
<evidence type="ECO:0000256" key="1">
    <source>
        <dbReference type="ARBA" id="ARBA00022690"/>
    </source>
</evidence>
<dbReference type="PROSITE" id="PS00287">
    <property type="entry name" value="CYSTATIN"/>
    <property type="match status" value="1"/>
</dbReference>
<proteinExistence type="predicted"/>
<dbReference type="GO" id="GO:0004869">
    <property type="term" value="F:cysteine-type endopeptidase inhibitor activity"/>
    <property type="evidence" value="ECO:0007669"/>
    <property type="project" value="UniProtKB-KW"/>
</dbReference>
<dbReference type="SUPFAM" id="SSF54403">
    <property type="entry name" value="Cystatin/monellin"/>
    <property type="match status" value="1"/>
</dbReference>
<dbReference type="Pfam" id="PF16845">
    <property type="entry name" value="SQAPI"/>
    <property type="match status" value="1"/>
</dbReference>
<name>A0AAN9SL40_PSOTE</name>
<dbReference type="PANTHER" id="PTHR47373:SF1">
    <property type="entry name" value="CYSTEINE PROTEINASE INHIBITOR 2"/>
    <property type="match status" value="1"/>
</dbReference>
<dbReference type="CDD" id="cd00042">
    <property type="entry name" value="CY"/>
    <property type="match status" value="1"/>
</dbReference>
<organism evidence="4 5">
    <name type="scientific">Psophocarpus tetragonolobus</name>
    <name type="common">Winged bean</name>
    <name type="synonym">Dolichos tetragonolobus</name>
    <dbReference type="NCBI Taxonomy" id="3891"/>
    <lineage>
        <taxon>Eukaryota</taxon>
        <taxon>Viridiplantae</taxon>
        <taxon>Streptophyta</taxon>
        <taxon>Embryophyta</taxon>
        <taxon>Tracheophyta</taxon>
        <taxon>Spermatophyta</taxon>
        <taxon>Magnoliopsida</taxon>
        <taxon>eudicotyledons</taxon>
        <taxon>Gunneridae</taxon>
        <taxon>Pentapetalae</taxon>
        <taxon>rosids</taxon>
        <taxon>fabids</taxon>
        <taxon>Fabales</taxon>
        <taxon>Fabaceae</taxon>
        <taxon>Papilionoideae</taxon>
        <taxon>50 kb inversion clade</taxon>
        <taxon>NPAAA clade</taxon>
        <taxon>indigoferoid/millettioid clade</taxon>
        <taxon>Phaseoleae</taxon>
        <taxon>Psophocarpus</taxon>
    </lineage>
</organism>
<dbReference type="InterPro" id="IPR000010">
    <property type="entry name" value="Cystatin_dom"/>
</dbReference>
<evidence type="ECO:0000313" key="5">
    <source>
        <dbReference type="Proteomes" id="UP001386955"/>
    </source>
</evidence>
<dbReference type="Gene3D" id="3.10.450.10">
    <property type="match status" value="1"/>
</dbReference>
<feature type="domain" description="Cystatin" evidence="3">
    <location>
        <begin position="15"/>
        <end position="69"/>
    </location>
</feature>
<dbReference type="AlphaFoldDB" id="A0AAN9SL40"/>
<protein>
    <recommendedName>
        <fullName evidence="3">Cystatin domain-containing protein</fullName>
    </recommendedName>
</protein>
<accession>A0AAN9SL40</accession>
<sequence length="73" mass="8016">MLACVTCAASYGGMELTFVEVVEAMEQVVSGIKYYIKISAMAPHGDSRLFDSVVLVKPWFPSKQLLNFSPGAW</sequence>
<evidence type="ECO:0000256" key="2">
    <source>
        <dbReference type="ARBA" id="ARBA00022704"/>
    </source>
</evidence>
<gene>
    <name evidence="4" type="ORF">VNO78_11239</name>
</gene>
<dbReference type="InterPro" id="IPR018073">
    <property type="entry name" value="Prot_inh_cystat_CS"/>
</dbReference>
<dbReference type="EMBL" id="JAYMYS010000003">
    <property type="protein sequence ID" value="KAK7400040.1"/>
    <property type="molecule type" value="Genomic_DNA"/>
</dbReference>
<evidence type="ECO:0000313" key="4">
    <source>
        <dbReference type="EMBL" id="KAK7400040.1"/>
    </source>
</evidence>
<comment type="caution">
    <text evidence="4">The sequence shown here is derived from an EMBL/GenBank/DDBJ whole genome shotgun (WGS) entry which is preliminary data.</text>
</comment>
<keyword evidence="5" id="KW-1185">Reference proteome</keyword>
<dbReference type="InterPro" id="IPR046350">
    <property type="entry name" value="Cystatin_sf"/>
</dbReference>
<keyword evidence="1" id="KW-0646">Protease inhibitor</keyword>
<dbReference type="Proteomes" id="UP001386955">
    <property type="component" value="Unassembled WGS sequence"/>
</dbReference>